<evidence type="ECO:0000313" key="4">
    <source>
        <dbReference type="EMBL" id="KAL2044842.1"/>
    </source>
</evidence>
<name>A0ABR4AG98_9LECA</name>
<organism evidence="4 5">
    <name type="scientific">Stereocaulon virgatum</name>
    <dbReference type="NCBI Taxonomy" id="373712"/>
    <lineage>
        <taxon>Eukaryota</taxon>
        <taxon>Fungi</taxon>
        <taxon>Dikarya</taxon>
        <taxon>Ascomycota</taxon>
        <taxon>Pezizomycotina</taxon>
        <taxon>Lecanoromycetes</taxon>
        <taxon>OSLEUM clade</taxon>
        <taxon>Lecanoromycetidae</taxon>
        <taxon>Lecanorales</taxon>
        <taxon>Lecanorineae</taxon>
        <taxon>Stereocaulaceae</taxon>
        <taxon>Stereocaulon</taxon>
    </lineage>
</organism>
<feature type="domain" description="CCHC-type" evidence="3">
    <location>
        <begin position="107"/>
        <end position="121"/>
    </location>
</feature>
<protein>
    <recommendedName>
        <fullName evidence="3">CCHC-type domain-containing protein</fullName>
    </recommendedName>
</protein>
<keyword evidence="1" id="KW-0479">Metal-binding</keyword>
<sequence>MSLNRDPRTLHDLIMSPSDERCKEITQPLRRMPRLNAKTVRDWLLENEAVVTKDRDAPTQQSGQQGEGNQPAGFEEGKGEYWTKCKKNRYNEDTCPLLHPELSTKPRCTECGKVGHGKKRC</sequence>
<accession>A0ABR4AG98</accession>
<feature type="region of interest" description="Disordered" evidence="2">
    <location>
        <begin position="51"/>
        <end position="78"/>
    </location>
</feature>
<keyword evidence="5" id="KW-1185">Reference proteome</keyword>
<feature type="compositionally biased region" description="Polar residues" evidence="2">
    <location>
        <begin position="58"/>
        <end position="68"/>
    </location>
</feature>
<dbReference type="PROSITE" id="PS50158">
    <property type="entry name" value="ZF_CCHC"/>
    <property type="match status" value="1"/>
</dbReference>
<reference evidence="4 5" key="1">
    <citation type="submission" date="2024-09" db="EMBL/GenBank/DDBJ databases">
        <title>Rethinking Asexuality: The Enigmatic Case of Functional Sexual Genes in Lepraria (Stereocaulaceae).</title>
        <authorList>
            <person name="Doellman M."/>
            <person name="Sun Y."/>
            <person name="Barcenas-Pena A."/>
            <person name="Lumbsch H.T."/>
            <person name="Grewe F."/>
        </authorList>
    </citation>
    <scope>NUCLEOTIDE SEQUENCE [LARGE SCALE GENOMIC DNA]</scope>
    <source>
        <strain evidence="4 5">Mercado 3170</strain>
    </source>
</reference>
<dbReference type="InterPro" id="IPR001878">
    <property type="entry name" value="Znf_CCHC"/>
</dbReference>
<keyword evidence="1" id="KW-0862">Zinc</keyword>
<evidence type="ECO:0000256" key="2">
    <source>
        <dbReference type="SAM" id="MobiDB-lite"/>
    </source>
</evidence>
<gene>
    <name evidence="4" type="ORF">N7G274_002617</name>
</gene>
<dbReference type="EMBL" id="JBEFKJ010000008">
    <property type="protein sequence ID" value="KAL2044842.1"/>
    <property type="molecule type" value="Genomic_DNA"/>
</dbReference>
<evidence type="ECO:0000256" key="1">
    <source>
        <dbReference type="PROSITE-ProRule" id="PRU00047"/>
    </source>
</evidence>
<evidence type="ECO:0000313" key="5">
    <source>
        <dbReference type="Proteomes" id="UP001590950"/>
    </source>
</evidence>
<evidence type="ECO:0000259" key="3">
    <source>
        <dbReference type="PROSITE" id="PS50158"/>
    </source>
</evidence>
<dbReference type="Proteomes" id="UP001590950">
    <property type="component" value="Unassembled WGS sequence"/>
</dbReference>
<keyword evidence="1" id="KW-0863">Zinc-finger</keyword>
<proteinExistence type="predicted"/>
<comment type="caution">
    <text evidence="4">The sequence shown here is derived from an EMBL/GenBank/DDBJ whole genome shotgun (WGS) entry which is preliminary data.</text>
</comment>